<evidence type="ECO:0000259" key="14">
    <source>
        <dbReference type="SMART" id="SM01124"/>
    </source>
</evidence>
<comment type="subcellular location">
    <subcellularLocation>
        <location evidence="4">Nucleus</location>
    </subcellularLocation>
</comment>
<dbReference type="CDD" id="cd00844">
    <property type="entry name" value="MPP_Dbr1_N"/>
    <property type="match status" value="1"/>
</dbReference>
<evidence type="ECO:0000256" key="12">
    <source>
        <dbReference type="ARBA" id="ARBA00023242"/>
    </source>
</evidence>
<keyword evidence="7" id="KW-0479">Metal-binding</keyword>
<comment type="caution">
    <text evidence="15">The sequence shown here is derived from an EMBL/GenBank/DDBJ whole genome shotgun (WGS) entry which is preliminary data.</text>
</comment>
<evidence type="ECO:0000256" key="11">
    <source>
        <dbReference type="ARBA" id="ARBA00023211"/>
    </source>
</evidence>
<dbReference type="Pfam" id="PF00149">
    <property type="entry name" value="Metallophos"/>
    <property type="match status" value="1"/>
</dbReference>
<gene>
    <name evidence="15" type="ORF">NLI96_g12748</name>
</gene>
<evidence type="ECO:0000256" key="4">
    <source>
        <dbReference type="ARBA" id="ARBA00004123"/>
    </source>
</evidence>
<keyword evidence="12" id="KW-0539">Nucleus</keyword>
<dbReference type="InterPro" id="IPR007708">
    <property type="entry name" value="DBR1_C"/>
</dbReference>
<keyword evidence="9" id="KW-0862">Zinc</keyword>
<keyword evidence="16" id="KW-1185">Reference proteome</keyword>
<feature type="domain" description="Lariat debranching enzyme C-terminal" evidence="14">
    <location>
        <begin position="373"/>
        <end position="506"/>
    </location>
</feature>
<name>A0AAD5UPC3_9APHY</name>
<evidence type="ECO:0000313" key="16">
    <source>
        <dbReference type="Proteomes" id="UP001212997"/>
    </source>
</evidence>
<dbReference type="GO" id="GO:0008419">
    <property type="term" value="F:RNA lariat debranching enzyme activity"/>
    <property type="evidence" value="ECO:0007669"/>
    <property type="project" value="UniProtKB-ARBA"/>
</dbReference>
<dbReference type="Gene3D" id="3.60.21.10">
    <property type="match status" value="1"/>
</dbReference>
<sequence>MQLRDAQRAYILHTLRQLRSDWPRVVSSLISSTDTQDEIAEMKIAIEGCCHGALPAIYSHIAALEARHRYKVDLLLICGDFQAIRNERDLQCMAVPDKYKQLGDFWKYYTGVEKAPIPTIVIGGNHEASNYLWELYHGGWLAPNIYFLGHAGCIQVNGIRIAGASGIFKSQDFPHGHWERLPYNQGSMRSIYHIREFNIMRLSLLSRPTIFLSHDWPQGIEHFGDTNGLLRRKPFFRQDIKTGSLGSPPMMGLLHTLKPDWWFSAHLHCRFDAAVIHQEAVPQTSASGDTGEGTNPDEIVIGDFDDDTVDAPIAGGSSVVDERGAPPRSGPSSSAVPVSRTPPEVDLPTPAPLFVPIRNDDEIILDDEELEVSQPPAPLPKPLETKFLALDKCLPKRQFLEVVDVPIPADFIPPDSSAASVPGQSSAANSDNTVTLSFDPEWLAITRAFQPFLSMTRTNAPYPDEAQAREAVSRELEWVQKNVIQKAGDARAEETSQSRAFVPSKTANNLL</sequence>
<evidence type="ECO:0000256" key="10">
    <source>
        <dbReference type="ARBA" id="ARBA00023004"/>
    </source>
</evidence>
<dbReference type="GO" id="GO:0046872">
    <property type="term" value="F:metal ion binding"/>
    <property type="evidence" value="ECO:0007669"/>
    <property type="project" value="UniProtKB-KW"/>
</dbReference>
<comment type="cofactor">
    <cofactor evidence="2">
        <name>Zn(2+)</name>
        <dbReference type="ChEBI" id="CHEBI:29105"/>
    </cofactor>
</comment>
<keyword evidence="6" id="KW-0507">mRNA processing</keyword>
<keyword evidence="8" id="KW-0378">Hydrolase</keyword>
<dbReference type="SMART" id="SM01124">
    <property type="entry name" value="DBR1"/>
    <property type="match status" value="1"/>
</dbReference>
<dbReference type="PANTHER" id="PTHR12849">
    <property type="entry name" value="RNA LARIAT DEBRANCHING ENZYME"/>
    <property type="match status" value="1"/>
</dbReference>
<dbReference type="InterPro" id="IPR041816">
    <property type="entry name" value="Dbr1_N"/>
</dbReference>
<dbReference type="GO" id="GO:0005634">
    <property type="term" value="C:nucleus"/>
    <property type="evidence" value="ECO:0007669"/>
    <property type="project" value="UniProtKB-SubCell"/>
</dbReference>
<evidence type="ECO:0000256" key="6">
    <source>
        <dbReference type="ARBA" id="ARBA00022664"/>
    </source>
</evidence>
<dbReference type="SUPFAM" id="SSF56300">
    <property type="entry name" value="Metallo-dependent phosphatases"/>
    <property type="match status" value="1"/>
</dbReference>
<evidence type="ECO:0000256" key="1">
    <source>
        <dbReference type="ARBA" id="ARBA00001936"/>
    </source>
</evidence>
<evidence type="ECO:0000256" key="13">
    <source>
        <dbReference type="SAM" id="MobiDB-lite"/>
    </source>
</evidence>
<comment type="cofactor">
    <cofactor evidence="3">
        <name>Fe(2+)</name>
        <dbReference type="ChEBI" id="CHEBI:29033"/>
    </cofactor>
</comment>
<accession>A0AAD5UPC3</accession>
<evidence type="ECO:0000256" key="7">
    <source>
        <dbReference type="ARBA" id="ARBA00022723"/>
    </source>
</evidence>
<feature type="region of interest" description="Disordered" evidence="13">
    <location>
        <begin position="488"/>
        <end position="511"/>
    </location>
</feature>
<evidence type="ECO:0000256" key="3">
    <source>
        <dbReference type="ARBA" id="ARBA00001954"/>
    </source>
</evidence>
<comment type="cofactor">
    <cofactor evidence="1">
        <name>Mn(2+)</name>
        <dbReference type="ChEBI" id="CHEBI:29035"/>
    </cofactor>
</comment>
<evidence type="ECO:0000313" key="15">
    <source>
        <dbReference type="EMBL" id="KAJ3473927.1"/>
    </source>
</evidence>
<dbReference type="Pfam" id="PF05011">
    <property type="entry name" value="DBR1"/>
    <property type="match status" value="1"/>
</dbReference>
<keyword evidence="11" id="KW-0464">Manganese</keyword>
<dbReference type="PANTHER" id="PTHR12849:SF0">
    <property type="entry name" value="LARIAT DEBRANCHING ENZYME"/>
    <property type="match status" value="1"/>
</dbReference>
<dbReference type="InterPro" id="IPR004843">
    <property type="entry name" value="Calcineurin-like_PHP"/>
</dbReference>
<dbReference type="FunFam" id="3.60.21.10:FF:000035">
    <property type="entry name" value="Lariat debranching enzyme"/>
    <property type="match status" value="1"/>
</dbReference>
<comment type="similarity">
    <text evidence="5">Belongs to the lariat debranching enzyme family.</text>
</comment>
<feature type="compositionally biased region" description="Low complexity" evidence="13">
    <location>
        <begin position="326"/>
        <end position="339"/>
    </location>
</feature>
<feature type="compositionally biased region" description="Polar residues" evidence="13">
    <location>
        <begin position="497"/>
        <end position="511"/>
    </location>
</feature>
<dbReference type="EMBL" id="JANAWD010001206">
    <property type="protein sequence ID" value="KAJ3473927.1"/>
    <property type="molecule type" value="Genomic_DNA"/>
</dbReference>
<evidence type="ECO:0000256" key="8">
    <source>
        <dbReference type="ARBA" id="ARBA00022801"/>
    </source>
</evidence>
<proteinExistence type="inferred from homology"/>
<dbReference type="InterPro" id="IPR029052">
    <property type="entry name" value="Metallo-depent_PP-like"/>
</dbReference>
<evidence type="ECO:0000256" key="2">
    <source>
        <dbReference type="ARBA" id="ARBA00001947"/>
    </source>
</evidence>
<organism evidence="15 16">
    <name type="scientific">Meripilus lineatus</name>
    <dbReference type="NCBI Taxonomy" id="2056292"/>
    <lineage>
        <taxon>Eukaryota</taxon>
        <taxon>Fungi</taxon>
        <taxon>Dikarya</taxon>
        <taxon>Basidiomycota</taxon>
        <taxon>Agaricomycotina</taxon>
        <taxon>Agaricomycetes</taxon>
        <taxon>Polyporales</taxon>
        <taxon>Meripilaceae</taxon>
        <taxon>Meripilus</taxon>
    </lineage>
</organism>
<reference evidence="15" key="1">
    <citation type="submission" date="2022-07" db="EMBL/GenBank/DDBJ databases">
        <title>Genome Sequence of Physisporinus lineatus.</title>
        <authorList>
            <person name="Buettner E."/>
        </authorList>
    </citation>
    <scope>NUCLEOTIDE SEQUENCE</scope>
    <source>
        <strain evidence="15">VT162</strain>
    </source>
</reference>
<protein>
    <recommendedName>
        <fullName evidence="14">Lariat debranching enzyme C-terminal domain-containing protein</fullName>
    </recommendedName>
</protein>
<dbReference type="AlphaFoldDB" id="A0AAD5UPC3"/>
<keyword evidence="10" id="KW-0408">Iron</keyword>
<feature type="region of interest" description="Disordered" evidence="13">
    <location>
        <begin position="283"/>
        <end position="352"/>
    </location>
</feature>
<dbReference type="GO" id="GO:0000398">
    <property type="term" value="P:mRNA splicing, via spliceosome"/>
    <property type="evidence" value="ECO:0007669"/>
    <property type="project" value="TreeGrafter"/>
</dbReference>
<dbReference type="Proteomes" id="UP001212997">
    <property type="component" value="Unassembled WGS sequence"/>
</dbReference>
<evidence type="ECO:0000256" key="5">
    <source>
        <dbReference type="ARBA" id="ARBA00006045"/>
    </source>
</evidence>
<evidence type="ECO:0000256" key="9">
    <source>
        <dbReference type="ARBA" id="ARBA00022833"/>
    </source>
</evidence>